<dbReference type="AlphaFoldDB" id="A0A4C1TLL9"/>
<dbReference type="Proteomes" id="UP000299102">
    <property type="component" value="Unassembled WGS sequence"/>
</dbReference>
<reference evidence="1 2" key="1">
    <citation type="journal article" date="2019" name="Commun. Biol.">
        <title>The bagworm genome reveals a unique fibroin gene that provides high tensile strength.</title>
        <authorList>
            <person name="Kono N."/>
            <person name="Nakamura H."/>
            <person name="Ohtoshi R."/>
            <person name="Tomita M."/>
            <person name="Numata K."/>
            <person name="Arakawa K."/>
        </authorList>
    </citation>
    <scope>NUCLEOTIDE SEQUENCE [LARGE SCALE GENOMIC DNA]</scope>
</reference>
<organism evidence="1 2">
    <name type="scientific">Eumeta variegata</name>
    <name type="common">Bagworm moth</name>
    <name type="synonym">Eumeta japonica</name>
    <dbReference type="NCBI Taxonomy" id="151549"/>
    <lineage>
        <taxon>Eukaryota</taxon>
        <taxon>Metazoa</taxon>
        <taxon>Ecdysozoa</taxon>
        <taxon>Arthropoda</taxon>
        <taxon>Hexapoda</taxon>
        <taxon>Insecta</taxon>
        <taxon>Pterygota</taxon>
        <taxon>Neoptera</taxon>
        <taxon>Endopterygota</taxon>
        <taxon>Lepidoptera</taxon>
        <taxon>Glossata</taxon>
        <taxon>Ditrysia</taxon>
        <taxon>Tineoidea</taxon>
        <taxon>Psychidae</taxon>
        <taxon>Oiketicinae</taxon>
        <taxon>Eumeta</taxon>
    </lineage>
</organism>
<accession>A0A4C1TLL9</accession>
<name>A0A4C1TLL9_EUMVA</name>
<evidence type="ECO:0000313" key="1">
    <source>
        <dbReference type="EMBL" id="GBP15402.1"/>
    </source>
</evidence>
<sequence length="91" mass="9779">MGKIANQGQANRVKREGSSGPYGWANMASSLDSFVPQPPLSSSFGSDSFIILRPEISLSGYFTQSVINHISSNECEFGGLAIGFGRWPVTH</sequence>
<evidence type="ECO:0000313" key="2">
    <source>
        <dbReference type="Proteomes" id="UP000299102"/>
    </source>
</evidence>
<gene>
    <name evidence="1" type="ORF">EVAR_80575_1</name>
</gene>
<protein>
    <submittedName>
        <fullName evidence="1">Uncharacterized protein</fullName>
    </submittedName>
</protein>
<comment type="caution">
    <text evidence="1">The sequence shown here is derived from an EMBL/GenBank/DDBJ whole genome shotgun (WGS) entry which is preliminary data.</text>
</comment>
<proteinExistence type="predicted"/>
<keyword evidence="2" id="KW-1185">Reference proteome</keyword>
<dbReference type="EMBL" id="BGZK01000071">
    <property type="protein sequence ID" value="GBP15402.1"/>
    <property type="molecule type" value="Genomic_DNA"/>
</dbReference>